<dbReference type="GO" id="GO:0016020">
    <property type="term" value="C:membrane"/>
    <property type="evidence" value="ECO:0007669"/>
    <property type="project" value="UniProtKB-SubCell"/>
</dbReference>
<keyword evidence="8" id="KW-1185">Reference proteome</keyword>
<dbReference type="Pfam" id="PF00860">
    <property type="entry name" value="Xan_ur_permease"/>
    <property type="match status" value="1"/>
</dbReference>
<dbReference type="GO" id="GO:0022857">
    <property type="term" value="F:transmembrane transporter activity"/>
    <property type="evidence" value="ECO:0007669"/>
    <property type="project" value="InterPro"/>
</dbReference>
<feature type="transmembrane region" description="Helical" evidence="6">
    <location>
        <begin position="32"/>
        <end position="49"/>
    </location>
</feature>
<organism evidence="7 8">
    <name type="scientific">Pleurodeles waltl</name>
    <name type="common">Iberian ribbed newt</name>
    <dbReference type="NCBI Taxonomy" id="8319"/>
    <lineage>
        <taxon>Eukaryota</taxon>
        <taxon>Metazoa</taxon>
        <taxon>Chordata</taxon>
        <taxon>Craniata</taxon>
        <taxon>Vertebrata</taxon>
        <taxon>Euteleostomi</taxon>
        <taxon>Amphibia</taxon>
        <taxon>Batrachia</taxon>
        <taxon>Caudata</taxon>
        <taxon>Salamandroidea</taxon>
        <taxon>Salamandridae</taxon>
        <taxon>Pleurodelinae</taxon>
        <taxon>Pleurodeles</taxon>
    </lineage>
</organism>
<feature type="transmembrane region" description="Helical" evidence="6">
    <location>
        <begin position="137"/>
        <end position="157"/>
    </location>
</feature>
<keyword evidence="4 6" id="KW-1133">Transmembrane helix</keyword>
<evidence type="ECO:0000256" key="6">
    <source>
        <dbReference type="SAM" id="Phobius"/>
    </source>
</evidence>
<dbReference type="EMBL" id="JANPWB010000008">
    <property type="protein sequence ID" value="KAJ1166453.1"/>
    <property type="molecule type" value="Genomic_DNA"/>
</dbReference>
<evidence type="ECO:0000256" key="1">
    <source>
        <dbReference type="ARBA" id="ARBA00004141"/>
    </source>
</evidence>
<evidence type="ECO:0000256" key="2">
    <source>
        <dbReference type="ARBA" id="ARBA00008821"/>
    </source>
</evidence>
<evidence type="ECO:0000313" key="8">
    <source>
        <dbReference type="Proteomes" id="UP001066276"/>
    </source>
</evidence>
<dbReference type="InterPro" id="IPR006043">
    <property type="entry name" value="NCS2"/>
</dbReference>
<sequence>MRFLGPLTIAPTICLIALPLFTAAGKDAGSHWGIAAMTFVLIIVFSQYLRQIPVPCPTYTKARKCHSTRLNLFQLFPMLFGICISWLVCYILTVTNALPSNPTSYGYLARTDVKGRVVAEAPWFRFPYPGQWGRPTINVGIIVGMLAAVIATMVDAIGDYHSCARLAGAPPPTRQAVNRGIGIQGINILLTGAWGSGIGIGSFGANIGALGITKVRDIIFNRNKHIVLLITSKHTVHVK</sequence>
<dbReference type="AlphaFoldDB" id="A0AAV7SQR7"/>
<proteinExistence type="inferred from homology"/>
<feature type="transmembrane region" description="Helical" evidence="6">
    <location>
        <begin position="70"/>
        <end position="93"/>
    </location>
</feature>
<gene>
    <name evidence="7" type="ORF">NDU88_006856</name>
</gene>
<evidence type="ECO:0000256" key="3">
    <source>
        <dbReference type="ARBA" id="ARBA00022692"/>
    </source>
</evidence>
<comment type="similarity">
    <text evidence="2">Belongs to the nucleobase:cation symporter-2 (NCS2) (TC 2.A.40) family.</text>
</comment>
<evidence type="ECO:0000256" key="5">
    <source>
        <dbReference type="ARBA" id="ARBA00023136"/>
    </source>
</evidence>
<keyword evidence="3 6" id="KW-0812">Transmembrane</keyword>
<reference evidence="7" key="1">
    <citation type="journal article" date="2022" name="bioRxiv">
        <title>Sequencing and chromosome-scale assembly of the giantPleurodeles waltlgenome.</title>
        <authorList>
            <person name="Brown T."/>
            <person name="Elewa A."/>
            <person name="Iarovenko S."/>
            <person name="Subramanian E."/>
            <person name="Araus A.J."/>
            <person name="Petzold A."/>
            <person name="Susuki M."/>
            <person name="Suzuki K.-i.T."/>
            <person name="Hayashi T."/>
            <person name="Toyoda A."/>
            <person name="Oliveira C."/>
            <person name="Osipova E."/>
            <person name="Leigh N.D."/>
            <person name="Simon A."/>
            <person name="Yun M.H."/>
        </authorList>
    </citation>
    <scope>NUCLEOTIDE SEQUENCE</scope>
    <source>
        <strain evidence="7">20211129_DDA</strain>
        <tissue evidence="7">Liver</tissue>
    </source>
</reference>
<comment type="caution">
    <text evidence="7">The sequence shown here is derived from an EMBL/GenBank/DDBJ whole genome shotgun (WGS) entry which is preliminary data.</text>
</comment>
<evidence type="ECO:0000313" key="7">
    <source>
        <dbReference type="EMBL" id="KAJ1166453.1"/>
    </source>
</evidence>
<protein>
    <recommendedName>
        <fullName evidence="9">Solute carrier family 23 member 1</fullName>
    </recommendedName>
</protein>
<evidence type="ECO:0008006" key="9">
    <source>
        <dbReference type="Google" id="ProtNLM"/>
    </source>
</evidence>
<name>A0AAV7SQR7_PLEWA</name>
<accession>A0AAV7SQR7</accession>
<comment type="subcellular location">
    <subcellularLocation>
        <location evidence="1">Membrane</location>
        <topology evidence="1">Multi-pass membrane protein</topology>
    </subcellularLocation>
</comment>
<dbReference type="PANTHER" id="PTHR11119">
    <property type="entry name" value="XANTHINE-URACIL / VITAMIN C PERMEASE FAMILY MEMBER"/>
    <property type="match status" value="1"/>
</dbReference>
<evidence type="ECO:0000256" key="4">
    <source>
        <dbReference type="ARBA" id="ARBA00022989"/>
    </source>
</evidence>
<dbReference type="Proteomes" id="UP001066276">
    <property type="component" value="Chromosome 4_2"/>
</dbReference>
<keyword evidence="5 6" id="KW-0472">Membrane</keyword>